<feature type="compositionally biased region" description="Polar residues" evidence="1">
    <location>
        <begin position="240"/>
        <end position="261"/>
    </location>
</feature>
<feature type="compositionally biased region" description="Polar residues" evidence="1">
    <location>
        <begin position="313"/>
        <end position="330"/>
    </location>
</feature>
<name>A0A8E0RU19_9TREM</name>
<feature type="compositionally biased region" description="Low complexity" evidence="1">
    <location>
        <begin position="31"/>
        <end position="49"/>
    </location>
</feature>
<feature type="compositionally biased region" description="Low complexity" evidence="1">
    <location>
        <begin position="386"/>
        <end position="398"/>
    </location>
</feature>
<feature type="compositionally biased region" description="Polar residues" evidence="1">
    <location>
        <begin position="50"/>
        <end position="61"/>
    </location>
</feature>
<evidence type="ECO:0000256" key="1">
    <source>
        <dbReference type="SAM" id="MobiDB-lite"/>
    </source>
</evidence>
<reference evidence="2" key="1">
    <citation type="submission" date="2019-05" db="EMBL/GenBank/DDBJ databases">
        <title>Annotation for the trematode Fasciolopsis buski.</title>
        <authorList>
            <person name="Choi Y.-J."/>
        </authorList>
    </citation>
    <scope>NUCLEOTIDE SEQUENCE</scope>
    <source>
        <strain evidence="2">HT</strain>
        <tissue evidence="2">Whole worm</tissue>
    </source>
</reference>
<dbReference type="AlphaFoldDB" id="A0A8E0RU19"/>
<feature type="region of interest" description="Disordered" evidence="1">
    <location>
        <begin position="428"/>
        <end position="470"/>
    </location>
</feature>
<comment type="caution">
    <text evidence="2">The sequence shown here is derived from an EMBL/GenBank/DDBJ whole genome shotgun (WGS) entry which is preliminary data.</text>
</comment>
<proteinExistence type="predicted"/>
<dbReference type="OrthoDB" id="10490895at2759"/>
<dbReference type="Proteomes" id="UP000728185">
    <property type="component" value="Unassembled WGS sequence"/>
</dbReference>
<accession>A0A8E0RU19</accession>
<organism evidence="2 3">
    <name type="scientific">Fasciolopsis buskii</name>
    <dbReference type="NCBI Taxonomy" id="27845"/>
    <lineage>
        <taxon>Eukaryota</taxon>
        <taxon>Metazoa</taxon>
        <taxon>Spiralia</taxon>
        <taxon>Lophotrochozoa</taxon>
        <taxon>Platyhelminthes</taxon>
        <taxon>Trematoda</taxon>
        <taxon>Digenea</taxon>
        <taxon>Plagiorchiida</taxon>
        <taxon>Echinostomata</taxon>
        <taxon>Echinostomatoidea</taxon>
        <taxon>Fasciolidae</taxon>
        <taxon>Fasciolopsis</taxon>
    </lineage>
</organism>
<feature type="region of interest" description="Disordered" evidence="1">
    <location>
        <begin position="606"/>
        <end position="714"/>
    </location>
</feature>
<feature type="region of interest" description="Disordered" evidence="1">
    <location>
        <begin position="274"/>
        <end position="404"/>
    </location>
</feature>
<feature type="region of interest" description="Disordered" evidence="1">
    <location>
        <begin position="530"/>
        <end position="564"/>
    </location>
</feature>
<feature type="compositionally biased region" description="Low complexity" evidence="1">
    <location>
        <begin position="534"/>
        <end position="543"/>
    </location>
</feature>
<sequence length="714" mass="74288">MLTSADTVTESTSMLPKPGRTSPSRGALHTSPAKSASNSFSWSSQGGRSPTTTQSSSTANRSPGRGHRGAPDLTTPNTVGKDSTPYHPHRSAVSTHHCSHHGSNHHYNHRDSAGHTGNELLGHNTHGSTVNPTHACNSNYHGYANHNHSGHNGSFRPPNPAHQLRDFLLVQWQQFESTLANPANPRSTPVKNISANGSSNSPGTPSSPSCTPTPNNPSGASGGRSTPTGSLFPHSPGSPVVTSDHSTTLPRRLPNATSENATCVSAENVHVLTGSGYRNKSHGSTRGGFIGPLSRHGSSDVTTWPRGQAIGRKNSSPTVLPNRGSSNFSGSRPMPPQGLVSASFSSNHGPPLVSTTIRNSGSCSPITTASSTLSANPSDQSVALGSSNNGSTNHNNNNVRDNVETTSGALPVGDKVLFADLQVSKSRSDSPIVSTTVKNSTDSPARTRPLTADSGTRRIRGNRPFETIGSHKSIPVTTRSAVHVHSPVDSDAAQIRLICRNEVIHSSGSARPILSSENLSQATKITEADDCLMSSSSASSVPSNPTGVPQNSTLKPKQSAPVPIDCSRTAFDERTSFRDVTTTASGDYKPLACGTRTATTAMSISVINSPPMPRRSSNRGDTPIANGEHYWTPDPPASPSGGSALTPCPLTATSNLVPNTDDAPQADSSKQPMSRQAPGSTATETDGISSPSGTGSAGESHCSRSRLESLNDVD</sequence>
<feature type="compositionally biased region" description="Polar residues" evidence="1">
    <location>
        <begin position="340"/>
        <end position="385"/>
    </location>
</feature>
<evidence type="ECO:0000313" key="3">
    <source>
        <dbReference type="Proteomes" id="UP000728185"/>
    </source>
</evidence>
<protein>
    <submittedName>
        <fullName evidence="2">Uncharacterized protein</fullName>
    </submittedName>
</protein>
<feature type="compositionally biased region" description="Polar residues" evidence="1">
    <location>
        <begin position="428"/>
        <end position="444"/>
    </location>
</feature>
<feature type="compositionally biased region" description="Basic and acidic residues" evidence="1">
    <location>
        <begin position="701"/>
        <end position="714"/>
    </location>
</feature>
<feature type="compositionally biased region" description="Basic residues" evidence="1">
    <location>
        <begin position="97"/>
        <end position="108"/>
    </location>
</feature>
<feature type="region of interest" description="Disordered" evidence="1">
    <location>
        <begin position="179"/>
        <end position="261"/>
    </location>
</feature>
<evidence type="ECO:0000313" key="2">
    <source>
        <dbReference type="EMBL" id="KAA0190800.1"/>
    </source>
</evidence>
<gene>
    <name evidence="2" type="ORF">FBUS_06595</name>
</gene>
<feature type="compositionally biased region" description="Polar residues" evidence="1">
    <location>
        <begin position="544"/>
        <end position="556"/>
    </location>
</feature>
<feature type="region of interest" description="Disordered" evidence="1">
    <location>
        <begin position="1"/>
        <end position="127"/>
    </location>
</feature>
<keyword evidence="3" id="KW-1185">Reference proteome</keyword>
<feature type="compositionally biased region" description="Low complexity" evidence="1">
    <location>
        <begin position="196"/>
        <end position="219"/>
    </location>
</feature>
<dbReference type="EMBL" id="LUCM01006777">
    <property type="protein sequence ID" value="KAA0190800.1"/>
    <property type="molecule type" value="Genomic_DNA"/>
</dbReference>
<feature type="compositionally biased region" description="Polar residues" evidence="1">
    <location>
        <begin position="666"/>
        <end position="694"/>
    </location>
</feature>
<feature type="compositionally biased region" description="Polar residues" evidence="1">
    <location>
        <begin position="1"/>
        <end position="14"/>
    </location>
</feature>
<feature type="compositionally biased region" description="Polar residues" evidence="1">
    <location>
        <begin position="179"/>
        <end position="195"/>
    </location>
</feature>